<evidence type="ECO:0000313" key="2">
    <source>
        <dbReference type="Proteomes" id="UP000712157"/>
    </source>
</evidence>
<dbReference type="AlphaFoldDB" id="A0A949K862"/>
<evidence type="ECO:0000313" key="1">
    <source>
        <dbReference type="EMBL" id="MBU9738628.1"/>
    </source>
</evidence>
<dbReference type="EMBL" id="JAHQCW010000038">
    <property type="protein sequence ID" value="MBU9738628.1"/>
    <property type="molecule type" value="Genomic_DNA"/>
</dbReference>
<organism evidence="1 2">
    <name type="scientific">Diplocloster agilis</name>
    <dbReference type="NCBI Taxonomy" id="2850323"/>
    <lineage>
        <taxon>Bacteria</taxon>
        <taxon>Bacillati</taxon>
        <taxon>Bacillota</taxon>
        <taxon>Clostridia</taxon>
        <taxon>Lachnospirales</taxon>
        <taxon>Lachnospiraceae</taxon>
        <taxon>Diplocloster</taxon>
    </lineage>
</organism>
<name>A0A949K862_9FIRM</name>
<reference evidence="1" key="1">
    <citation type="submission" date="2021-06" db="EMBL/GenBank/DDBJ databases">
        <title>Description of novel taxa of the family Lachnospiraceae.</title>
        <authorList>
            <person name="Chaplin A.V."/>
            <person name="Sokolova S.R."/>
            <person name="Pikina A.P."/>
            <person name="Korzhanova M."/>
            <person name="Belova V."/>
            <person name="Korostin D."/>
            <person name="Efimov B.A."/>
        </authorList>
    </citation>
    <scope>NUCLEOTIDE SEQUENCE</scope>
    <source>
        <strain evidence="1">ASD5720</strain>
    </source>
</reference>
<dbReference type="InterPro" id="IPR032675">
    <property type="entry name" value="LRR_dom_sf"/>
</dbReference>
<dbReference type="PANTHER" id="PTHR45661:SF3">
    <property type="entry name" value="IG-LIKE DOMAIN-CONTAINING PROTEIN"/>
    <property type="match status" value="1"/>
</dbReference>
<dbReference type="Proteomes" id="UP000712157">
    <property type="component" value="Unassembled WGS sequence"/>
</dbReference>
<dbReference type="PANTHER" id="PTHR45661">
    <property type="entry name" value="SURFACE ANTIGEN"/>
    <property type="match status" value="1"/>
</dbReference>
<dbReference type="InterPro" id="IPR026906">
    <property type="entry name" value="LRR_5"/>
</dbReference>
<dbReference type="Pfam" id="PF13306">
    <property type="entry name" value="LRR_5"/>
    <property type="match status" value="5"/>
</dbReference>
<keyword evidence="2" id="KW-1185">Reference proteome</keyword>
<gene>
    <name evidence="1" type="ORF">KTH89_18965</name>
</gene>
<dbReference type="InterPro" id="IPR053139">
    <property type="entry name" value="Surface_bspA-like"/>
</dbReference>
<proteinExistence type="predicted"/>
<feature type="non-terminal residue" evidence="1">
    <location>
        <position position="850"/>
    </location>
</feature>
<dbReference type="RefSeq" id="WP_238722743.1">
    <property type="nucleotide sequence ID" value="NZ_JAHQCW010000038.1"/>
</dbReference>
<comment type="caution">
    <text evidence="1">The sequence shown here is derived from an EMBL/GenBank/DDBJ whole genome shotgun (WGS) entry which is preliminary data.</text>
</comment>
<dbReference type="SUPFAM" id="SSF52058">
    <property type="entry name" value="L domain-like"/>
    <property type="match status" value="2"/>
</dbReference>
<sequence>MGDPKTSTTLAVTFGSNGSGGASITDNDMKNAVEAALNQAGGKKPDFTTIQLTGDAAEITGWNWKYLINLYMENSDWSGLTTLDLSGMGSLTNVKNEKLSYKTIFQLTSVNFPSSLTTIGAYAFYDCTGLTSVNLPKGLTTIGDHAFASCTGLAGMMFPESIQTIKPGAFDSGSGLLNFEVNDNNLYFTTKDGVLYDKAKTTLLFYPPGRSGDFTVPDGVTAIEDRAFASCRLSGVNFPEGLQTIGEFAFSSSRALKKTTFPDSLQTIGGRAFLDCTGLKEITFPENLQIIGESAFYDCTSLSSLDFLGDAPPIVGDYAFYNVGSTGVIYYPEGANGYMDTWKNGIGLGSGWMLQPATLTVLFDSNGSGGNSLDDNEMKTAVEAALVLARMDKTKITTIKLTGSARQITNHNWMYLRGLHTADSGWDHLISLDLSEMGSLIQVDAAGYSKYAATKFTFAAFPSSLQTIGEHAFQNCGGLISVTFPADAQLKTIGDDAFASCAGLTSVSFPKGLQTIGKSAFASCAGLTNVSLPESLQTIGDNAFFSCTGLEAFEVDTNNPNFSSKDGVLYKAKSTLLQYPIAKSGTAFTVPDEVSAIGDSAFESCGLTSVSFPESLRTIGDSAFASCGDLTGVSFPEGLQTIGESAFCYCVSLSYLLFLGDTPPIVGSYAFDNVAPAGVICYPAGANRYTDPWKNSINLGSGWMLQSDTLTVSFDSNGSGGTNITNNEMKTAVEAALALVGVDKTKITTIKLTGSATQITDSNWEYLLHLYSEDSEWSSLTTLDLSGMGSFTTVEDGKNINFFLTKLVELRFPDSLKTIGRNAFVACYNLTKLSFPEGLQTIESSAFQGC</sequence>
<dbReference type="Gene3D" id="3.80.10.10">
    <property type="entry name" value="Ribonuclease Inhibitor"/>
    <property type="match status" value="3"/>
</dbReference>
<protein>
    <submittedName>
        <fullName evidence="1">Leucine-rich repeat domain-containing protein</fullName>
    </submittedName>
</protein>
<accession>A0A949K862</accession>